<dbReference type="InterPro" id="IPR020471">
    <property type="entry name" value="AKR"/>
</dbReference>
<evidence type="ECO:0000313" key="3">
    <source>
        <dbReference type="EMBL" id="GJJ68022.1"/>
    </source>
</evidence>
<dbReference type="PRINTS" id="PR00069">
    <property type="entry name" value="ALDKETRDTASE"/>
</dbReference>
<dbReference type="Gene3D" id="3.20.20.100">
    <property type="entry name" value="NADP-dependent oxidoreductase domain"/>
    <property type="match status" value="1"/>
</dbReference>
<feature type="region of interest" description="Disordered" evidence="1">
    <location>
        <begin position="319"/>
        <end position="340"/>
    </location>
</feature>
<dbReference type="PANTHER" id="PTHR42686:SF1">
    <property type="entry name" value="GH17980P-RELATED"/>
    <property type="match status" value="1"/>
</dbReference>
<evidence type="ECO:0000256" key="1">
    <source>
        <dbReference type="SAM" id="MobiDB-lite"/>
    </source>
</evidence>
<dbReference type="InterPro" id="IPR023210">
    <property type="entry name" value="NADP_OxRdtase_dom"/>
</dbReference>
<protein>
    <submittedName>
        <fullName evidence="3">D-arabinose 1-dehydrogenase</fullName>
    </submittedName>
</protein>
<dbReference type="InterPro" id="IPR036812">
    <property type="entry name" value="NAD(P)_OxRdtase_dom_sf"/>
</dbReference>
<dbReference type="Proteomes" id="UP000827284">
    <property type="component" value="Unassembled WGS sequence"/>
</dbReference>
<dbReference type="Pfam" id="PF00248">
    <property type="entry name" value="Aldo_ket_red"/>
    <property type="match status" value="1"/>
</dbReference>
<dbReference type="EMBL" id="BQFW01000001">
    <property type="protein sequence ID" value="GJJ68022.1"/>
    <property type="molecule type" value="Genomic_DNA"/>
</dbReference>
<accession>A0A9P3H100</accession>
<dbReference type="SUPFAM" id="SSF51430">
    <property type="entry name" value="NAD(P)-linked oxidoreductase"/>
    <property type="match status" value="1"/>
</dbReference>
<reference evidence="3" key="1">
    <citation type="submission" date="2021-11" db="EMBL/GenBank/DDBJ databases">
        <authorList>
            <person name="Herlambang A."/>
            <person name="Guo Y."/>
            <person name="Takashima Y."/>
            <person name="Nishizawa T."/>
        </authorList>
    </citation>
    <scope>NUCLEOTIDE SEQUENCE</scope>
    <source>
        <strain evidence="3">E1425</strain>
    </source>
</reference>
<proteinExistence type="predicted"/>
<organism evidence="3 4">
    <name type="scientific">Entomortierella parvispora</name>
    <dbReference type="NCBI Taxonomy" id="205924"/>
    <lineage>
        <taxon>Eukaryota</taxon>
        <taxon>Fungi</taxon>
        <taxon>Fungi incertae sedis</taxon>
        <taxon>Mucoromycota</taxon>
        <taxon>Mortierellomycotina</taxon>
        <taxon>Mortierellomycetes</taxon>
        <taxon>Mortierellales</taxon>
        <taxon>Mortierellaceae</taxon>
        <taxon>Entomortierella</taxon>
    </lineage>
</organism>
<evidence type="ECO:0000313" key="4">
    <source>
        <dbReference type="Proteomes" id="UP000827284"/>
    </source>
</evidence>
<dbReference type="GO" id="GO:0070485">
    <property type="term" value="P:dehydro-D-arabinono-1,4-lactone biosynthetic process"/>
    <property type="evidence" value="ECO:0007669"/>
    <property type="project" value="TreeGrafter"/>
</dbReference>
<gene>
    <name evidence="3" type="ORF">EMPS_00368</name>
</gene>
<dbReference type="OrthoDB" id="5286008at2759"/>
<dbReference type="PANTHER" id="PTHR42686">
    <property type="entry name" value="GH17980P-RELATED"/>
    <property type="match status" value="1"/>
</dbReference>
<sequence>MPMPTINAAIAAQGTQTTFVSSSEQQTVSNVPQDYLGASPIIYGTSAFAQLYNPIEAHWPAEACARAIDLGINTFDTSPYYGNSEEVLGNALKAIQATHPRSTYYLSTKIGRYGPKKADFDYSKERVRKSVETSMQRMGTDYLDVVFAHDVEFVSVESAVEAVGELFRLKAEGKIKHVGISGYPLPYLLALIPILHSRHGQKLDILLTYCHYNLHNTLLQDYVAQFKDMGIQTVWNASPLSMGLLRSFTPAPAWHPAPPLLHSAVEDCIQIIKKNSPSKDLAEVAVKFAMKWEGCEGLVLGMSNAVEVEQNIRWWNETRQSAQRTPQNEEETPEERDERLVKTRLEGFTKLEWASPPMDDC</sequence>
<reference evidence="3" key="2">
    <citation type="journal article" date="2022" name="Microbiol. Resour. Announc.">
        <title>Whole-Genome Sequence of Entomortierella parvispora E1425, a Mucoromycotan Fungus Associated with Burkholderiaceae-Related Endosymbiotic Bacteria.</title>
        <authorList>
            <person name="Herlambang A."/>
            <person name="Guo Y."/>
            <person name="Takashima Y."/>
            <person name="Narisawa K."/>
            <person name="Ohta H."/>
            <person name="Nishizawa T."/>
        </authorList>
    </citation>
    <scope>NUCLEOTIDE SEQUENCE</scope>
    <source>
        <strain evidence="3">E1425</strain>
    </source>
</reference>
<keyword evidence="4" id="KW-1185">Reference proteome</keyword>
<dbReference type="AlphaFoldDB" id="A0A9P3H100"/>
<name>A0A9P3H100_9FUNG</name>
<dbReference type="GO" id="GO:0045290">
    <property type="term" value="F:D-arabinose 1-dehydrogenase [NAD(P)+] activity"/>
    <property type="evidence" value="ECO:0007669"/>
    <property type="project" value="TreeGrafter"/>
</dbReference>
<feature type="domain" description="NADP-dependent oxidoreductase" evidence="2">
    <location>
        <begin position="40"/>
        <end position="317"/>
    </location>
</feature>
<comment type="caution">
    <text evidence="3">The sequence shown here is derived from an EMBL/GenBank/DDBJ whole genome shotgun (WGS) entry which is preliminary data.</text>
</comment>
<dbReference type="GO" id="GO:0005829">
    <property type="term" value="C:cytosol"/>
    <property type="evidence" value="ECO:0007669"/>
    <property type="project" value="TreeGrafter"/>
</dbReference>
<evidence type="ECO:0000259" key="2">
    <source>
        <dbReference type="Pfam" id="PF00248"/>
    </source>
</evidence>